<sequence>MIRLLVLFLISGTVLCSEESLPSKMNKTIFIADKTPRRSSSSGGGHVPLFIIRPMSSHKIKAILPPHHYKAYTSNVHGLPEYTVKDKDVITLERLLPMLGIYPNKIIYKNPEYETAPKVQHIYLPVPKEPVYHHNNYHHISTKPTYVDYNYHYSPHRTLMHTSISGSSDIGLKNISPYNSNPPAVYYAPAKGSGHHTITTPVHIKEDYVPKIPPTKESFIPIQSHPHTISHHPQPYVHQHVTPTPILKYLTPDHFVPIHPTIPTIPNHHIHSLDHHNKPHLHFYSAHDHSEEHSDNHLGDHHEHHDLGPHLAADVSDENEHEHYHIGTHPAEQQHSDTVHHQIQAKQYTPPLQHPIFQQKPHFLYQSHYKVLPLVHNNNNLPKAKPDIKFRSELGATKPLVVKPYPNNLYYPLSPPSYIRKDPNVKPVVEQAVEESLRRHQTTKLSKTDQQNTTANNPNTDETQFKPMIMQKTETSTSERPVNAGSAYTMMSNKCEEKCNAETKMKDENSETICGTDRKMYATKSQFICAQKCGQKELQPQPLNKCKSDGKS</sequence>
<feature type="region of interest" description="Disordered" evidence="1">
    <location>
        <begin position="288"/>
        <end position="309"/>
    </location>
</feature>
<name>A0A336LK38_CULSO</name>
<feature type="chain" id="PRO_5016290439" evidence="2">
    <location>
        <begin position="17"/>
        <end position="552"/>
    </location>
</feature>
<evidence type="ECO:0000256" key="2">
    <source>
        <dbReference type="SAM" id="SignalP"/>
    </source>
</evidence>
<feature type="compositionally biased region" description="Polar residues" evidence="1">
    <location>
        <begin position="443"/>
        <end position="462"/>
    </location>
</feature>
<dbReference type="EMBL" id="UFQT01000040">
    <property type="protein sequence ID" value="SSX18564.1"/>
    <property type="molecule type" value="Genomic_DNA"/>
</dbReference>
<feature type="compositionally biased region" description="Basic and acidic residues" evidence="1">
    <location>
        <begin position="288"/>
        <end position="308"/>
    </location>
</feature>
<accession>A0A336LK38</accession>
<proteinExistence type="predicted"/>
<dbReference type="VEuPathDB" id="VectorBase:CSON010111"/>
<keyword evidence="2" id="KW-0732">Signal</keyword>
<protein>
    <submittedName>
        <fullName evidence="3">CSON010111 protein</fullName>
    </submittedName>
</protein>
<evidence type="ECO:0000256" key="1">
    <source>
        <dbReference type="SAM" id="MobiDB-lite"/>
    </source>
</evidence>
<feature type="signal peptide" evidence="2">
    <location>
        <begin position="1"/>
        <end position="16"/>
    </location>
</feature>
<gene>
    <name evidence="3" type="primary">CSON010111</name>
</gene>
<organism evidence="3">
    <name type="scientific">Culicoides sonorensis</name>
    <name type="common">Biting midge</name>
    <dbReference type="NCBI Taxonomy" id="179676"/>
    <lineage>
        <taxon>Eukaryota</taxon>
        <taxon>Metazoa</taxon>
        <taxon>Ecdysozoa</taxon>
        <taxon>Arthropoda</taxon>
        <taxon>Hexapoda</taxon>
        <taxon>Insecta</taxon>
        <taxon>Pterygota</taxon>
        <taxon>Neoptera</taxon>
        <taxon>Endopterygota</taxon>
        <taxon>Diptera</taxon>
        <taxon>Nematocera</taxon>
        <taxon>Chironomoidea</taxon>
        <taxon>Ceratopogonidae</taxon>
        <taxon>Ceratopogoninae</taxon>
        <taxon>Culicoides</taxon>
        <taxon>Monoculicoides</taxon>
    </lineage>
</organism>
<feature type="region of interest" description="Disordered" evidence="1">
    <location>
        <begin position="439"/>
        <end position="466"/>
    </location>
</feature>
<reference evidence="3" key="1">
    <citation type="submission" date="2018-07" db="EMBL/GenBank/DDBJ databases">
        <authorList>
            <person name="Quirk P.G."/>
            <person name="Krulwich T.A."/>
        </authorList>
    </citation>
    <scope>NUCLEOTIDE SEQUENCE</scope>
</reference>
<dbReference type="AlphaFoldDB" id="A0A336LK38"/>
<evidence type="ECO:0000313" key="3">
    <source>
        <dbReference type="EMBL" id="SSX18564.1"/>
    </source>
</evidence>